<dbReference type="SUPFAM" id="SSF46785">
    <property type="entry name" value="Winged helix' DNA-binding domain"/>
    <property type="match status" value="1"/>
</dbReference>
<organism evidence="3 4">
    <name type="scientific">Glycomyces luteolus</name>
    <dbReference type="NCBI Taxonomy" id="2670330"/>
    <lineage>
        <taxon>Bacteria</taxon>
        <taxon>Bacillati</taxon>
        <taxon>Actinomycetota</taxon>
        <taxon>Actinomycetes</taxon>
        <taxon>Glycomycetales</taxon>
        <taxon>Glycomycetaceae</taxon>
        <taxon>Glycomyces</taxon>
    </lineage>
</organism>
<dbReference type="PANTHER" id="PTHR18964">
    <property type="entry name" value="ROK (REPRESSOR, ORF, KINASE) FAMILY"/>
    <property type="match status" value="1"/>
</dbReference>
<evidence type="ECO:0000313" key="3">
    <source>
        <dbReference type="EMBL" id="MDA1358897.1"/>
    </source>
</evidence>
<dbReference type="InterPro" id="IPR043129">
    <property type="entry name" value="ATPase_NBD"/>
</dbReference>
<comment type="similarity">
    <text evidence="1">Belongs to the ROK (NagC/XylR) family.</text>
</comment>
<dbReference type="SUPFAM" id="SSF53067">
    <property type="entry name" value="Actin-like ATPase domain"/>
    <property type="match status" value="1"/>
</dbReference>
<keyword evidence="4" id="KW-1185">Reference proteome</keyword>
<reference evidence="3" key="1">
    <citation type="submission" date="2022-12" db="EMBL/GenBank/DDBJ databases">
        <title>Gycomyces niveus sp.nov.,a novel actinomycete isolated from soil in Shouguan.</title>
        <authorList>
            <person name="Yang X."/>
        </authorList>
    </citation>
    <scope>NUCLEOTIDE SEQUENCE</scope>
    <source>
        <strain evidence="3">NEAU-A15</strain>
    </source>
</reference>
<gene>
    <name evidence="3" type="ORF">O1R50_04645</name>
</gene>
<accession>A0A9X3P605</accession>
<evidence type="ECO:0000313" key="4">
    <source>
        <dbReference type="Proteomes" id="UP001146067"/>
    </source>
</evidence>
<dbReference type="RefSeq" id="WP_270108713.1">
    <property type="nucleotide sequence ID" value="NZ_JAPZVP010000003.1"/>
</dbReference>
<dbReference type="EMBL" id="JAPZVP010000003">
    <property type="protein sequence ID" value="MDA1358897.1"/>
    <property type="molecule type" value="Genomic_DNA"/>
</dbReference>
<dbReference type="InterPro" id="IPR036388">
    <property type="entry name" value="WH-like_DNA-bd_sf"/>
</dbReference>
<sequence>MQARTPAPGDDSSAEPARVGRAEAARWSGALDLLKLVRSRPGVTRAEAARELHVGSGTATEISARLRALDLIAEAPAPPTGRGRPTTTLHAHPDGPLAAVVDVRFADWVVAIADLEGNLVDTTSGRHASKRPERVFADIRAAVGELAGRYDGRVRAVSISATGTVRRNAIVQSSVLGWRDLEIEPLLPGVPQALGNDATLAGLAEARRSHPGRSVLYLTIEVGIGGIFVDEGHAVTGATGAGGEFGHAPLGDPAVPCPCGAYGCWDVAVDGRAVARLRGEDEPEDPRAYLIEALVDPGARAAVEECSTVLGRGTAGLVNILDPEIVCLGGLAPELRRAAAEPFEAAFGAGLMGFRRDDPPRVVPSALGPDAPILGAAEAAWDVILTEAGIAAWTEQRFG</sequence>
<proteinExistence type="inferred from homology"/>
<dbReference type="InterPro" id="IPR000600">
    <property type="entry name" value="ROK"/>
</dbReference>
<feature type="region of interest" description="Disordered" evidence="2">
    <location>
        <begin position="1"/>
        <end position="21"/>
    </location>
</feature>
<evidence type="ECO:0000256" key="2">
    <source>
        <dbReference type="SAM" id="MobiDB-lite"/>
    </source>
</evidence>
<dbReference type="Gene3D" id="3.30.420.40">
    <property type="match status" value="2"/>
</dbReference>
<protein>
    <submittedName>
        <fullName evidence="3">ROK family protein</fullName>
    </submittedName>
</protein>
<dbReference type="Proteomes" id="UP001146067">
    <property type="component" value="Unassembled WGS sequence"/>
</dbReference>
<comment type="caution">
    <text evidence="3">The sequence shown here is derived from an EMBL/GenBank/DDBJ whole genome shotgun (WGS) entry which is preliminary data.</text>
</comment>
<evidence type="ECO:0000256" key="1">
    <source>
        <dbReference type="ARBA" id="ARBA00006479"/>
    </source>
</evidence>
<dbReference type="Gene3D" id="1.10.10.10">
    <property type="entry name" value="Winged helix-like DNA-binding domain superfamily/Winged helix DNA-binding domain"/>
    <property type="match status" value="1"/>
</dbReference>
<dbReference type="AlphaFoldDB" id="A0A9X3P605"/>
<dbReference type="PANTHER" id="PTHR18964:SF149">
    <property type="entry name" value="BIFUNCTIONAL UDP-N-ACETYLGLUCOSAMINE 2-EPIMERASE_N-ACETYLMANNOSAMINE KINASE"/>
    <property type="match status" value="1"/>
</dbReference>
<dbReference type="InterPro" id="IPR036390">
    <property type="entry name" value="WH_DNA-bd_sf"/>
</dbReference>
<name>A0A9X3P605_9ACTN</name>
<dbReference type="Pfam" id="PF00480">
    <property type="entry name" value="ROK"/>
    <property type="match status" value="1"/>
</dbReference>